<dbReference type="InterPro" id="IPR036875">
    <property type="entry name" value="Znf_CCHC_sf"/>
</dbReference>
<feature type="compositionally biased region" description="Basic and acidic residues" evidence="2">
    <location>
        <begin position="1151"/>
        <end position="1166"/>
    </location>
</feature>
<feature type="compositionally biased region" description="Low complexity" evidence="2">
    <location>
        <begin position="194"/>
        <end position="203"/>
    </location>
</feature>
<keyword evidence="5" id="KW-1185">Reference proteome</keyword>
<feature type="compositionally biased region" description="Basic and acidic residues" evidence="2">
    <location>
        <begin position="416"/>
        <end position="429"/>
    </location>
</feature>
<accession>A0A1Q9CX82</accession>
<dbReference type="InterPro" id="IPR001878">
    <property type="entry name" value="Znf_CCHC"/>
</dbReference>
<comment type="caution">
    <text evidence="4">The sequence shown here is derived from an EMBL/GenBank/DDBJ whole genome shotgun (WGS) entry which is preliminary data.</text>
</comment>
<feature type="compositionally biased region" description="Acidic residues" evidence="2">
    <location>
        <begin position="746"/>
        <end position="759"/>
    </location>
</feature>
<feature type="compositionally biased region" description="Acidic residues" evidence="2">
    <location>
        <begin position="768"/>
        <end position="780"/>
    </location>
</feature>
<dbReference type="SMART" id="SM00343">
    <property type="entry name" value="ZnF_C2HC"/>
    <property type="match status" value="1"/>
</dbReference>
<proteinExistence type="predicted"/>
<feature type="compositionally biased region" description="Basic and acidic residues" evidence="2">
    <location>
        <begin position="698"/>
        <end position="708"/>
    </location>
</feature>
<feature type="region of interest" description="Disordered" evidence="2">
    <location>
        <begin position="235"/>
        <end position="281"/>
    </location>
</feature>
<keyword evidence="1" id="KW-0863">Zinc-finger</keyword>
<feature type="region of interest" description="Disordered" evidence="2">
    <location>
        <begin position="188"/>
        <end position="209"/>
    </location>
</feature>
<evidence type="ECO:0000256" key="1">
    <source>
        <dbReference type="PROSITE-ProRule" id="PRU00047"/>
    </source>
</evidence>
<feature type="region of interest" description="Disordered" evidence="2">
    <location>
        <begin position="1255"/>
        <end position="1324"/>
    </location>
</feature>
<feature type="compositionally biased region" description="Acidic residues" evidence="2">
    <location>
        <begin position="1273"/>
        <end position="1283"/>
    </location>
</feature>
<gene>
    <name evidence="4" type="ORF">AK812_SmicGene31239</name>
</gene>
<feature type="compositionally biased region" description="Low complexity" evidence="2">
    <location>
        <begin position="302"/>
        <end position="313"/>
    </location>
</feature>
<feature type="region of interest" description="Disordered" evidence="2">
    <location>
        <begin position="1073"/>
        <end position="1199"/>
    </location>
</feature>
<dbReference type="GO" id="GO:0003676">
    <property type="term" value="F:nucleic acid binding"/>
    <property type="evidence" value="ECO:0007669"/>
    <property type="project" value="InterPro"/>
</dbReference>
<feature type="region of interest" description="Disordered" evidence="2">
    <location>
        <begin position="346"/>
        <end position="495"/>
    </location>
</feature>
<protein>
    <recommendedName>
        <fullName evidence="3">CCHC-type domain-containing protein</fullName>
    </recommendedName>
</protein>
<dbReference type="PROSITE" id="PS50158">
    <property type="entry name" value="ZF_CCHC"/>
    <property type="match status" value="1"/>
</dbReference>
<feature type="compositionally biased region" description="Low complexity" evidence="2">
    <location>
        <begin position="1168"/>
        <end position="1189"/>
    </location>
</feature>
<dbReference type="GO" id="GO:0008270">
    <property type="term" value="F:zinc ion binding"/>
    <property type="evidence" value="ECO:0007669"/>
    <property type="project" value="UniProtKB-KW"/>
</dbReference>
<keyword evidence="1" id="KW-0479">Metal-binding</keyword>
<keyword evidence="1" id="KW-0862">Zinc</keyword>
<dbReference type="EMBL" id="LSRX01000856">
    <property type="protein sequence ID" value="OLP87528.1"/>
    <property type="molecule type" value="Genomic_DNA"/>
</dbReference>
<evidence type="ECO:0000259" key="3">
    <source>
        <dbReference type="PROSITE" id="PS50158"/>
    </source>
</evidence>
<name>A0A1Q9CX82_SYMMI</name>
<dbReference type="Gene3D" id="4.10.60.10">
    <property type="entry name" value="Zinc finger, CCHC-type"/>
    <property type="match status" value="1"/>
</dbReference>
<dbReference type="SUPFAM" id="SSF57756">
    <property type="entry name" value="Retrovirus zinc finger-like domains"/>
    <property type="match status" value="1"/>
</dbReference>
<evidence type="ECO:0000313" key="5">
    <source>
        <dbReference type="Proteomes" id="UP000186817"/>
    </source>
</evidence>
<feature type="compositionally biased region" description="Low complexity" evidence="2">
    <location>
        <begin position="1300"/>
        <end position="1313"/>
    </location>
</feature>
<reference evidence="4 5" key="1">
    <citation type="submission" date="2016-02" db="EMBL/GenBank/DDBJ databases">
        <title>Genome analysis of coral dinoflagellate symbionts highlights evolutionary adaptations to a symbiotic lifestyle.</title>
        <authorList>
            <person name="Aranda M."/>
            <person name="Li Y."/>
            <person name="Liew Y.J."/>
            <person name="Baumgarten S."/>
            <person name="Simakov O."/>
            <person name="Wilson M."/>
            <person name="Piel J."/>
            <person name="Ashoor H."/>
            <person name="Bougouffa S."/>
            <person name="Bajic V.B."/>
            <person name="Ryu T."/>
            <person name="Ravasi T."/>
            <person name="Bayer T."/>
            <person name="Micklem G."/>
            <person name="Kim H."/>
            <person name="Bhak J."/>
            <person name="Lajeunesse T.C."/>
            <person name="Voolstra C.R."/>
        </authorList>
    </citation>
    <scope>NUCLEOTIDE SEQUENCE [LARGE SCALE GENOMIC DNA]</scope>
    <source>
        <strain evidence="4 5">CCMP2467</strain>
    </source>
</reference>
<feature type="region of interest" description="Disordered" evidence="2">
    <location>
        <begin position="297"/>
        <end position="316"/>
    </location>
</feature>
<dbReference type="Proteomes" id="UP000186817">
    <property type="component" value="Unassembled WGS sequence"/>
</dbReference>
<feature type="region of interest" description="Disordered" evidence="2">
    <location>
        <begin position="746"/>
        <end position="787"/>
    </location>
</feature>
<evidence type="ECO:0000313" key="4">
    <source>
        <dbReference type="EMBL" id="OLP87528.1"/>
    </source>
</evidence>
<sequence length="1358" mass="150001">MAKVDQLPEACAQVGQRRPDGRKLMLAASFKPTLGSTKTQNNPKLCRNPSSSQRSALGCCAPEWGHLASQVRITLLTLVIVGSEYQGFKFSHSSGNLLVLLGLSIVEAGSPGLKILAQPCSQQLHLTADGTDFMLQRGLVTGTLVVGSGMLLSQLLQSSFKLSKAVILLVQPVGGGALRRENVILPSSSKEEAGAAGPPAGWGSKQSTRRKGFAAEANQVVASWAMDHAVRHASSNRRERAFSASPTPARNALSSTPDSAETVMGAGGGREWTPSVRGRPEVLSRASFQQWQDERRQESWDDQWSSWSSWQSQGTSWEDPWSAYLDRRRPSWRRQRAYDMYENWTAEEEDDGDDPPPTPPGSAVPFPRLLSRRENSPVPKEPPPPSRLFPERPELTAPAPGDLRASRLPAQAQEPRGTEVVRPDLRLRPGDQALEPHGTGVVRPDLHLRPGDQAPVRGDVLGQGSLGPDRQVQGSNSYGKDSKQGDTGGSGGFLRLHSSFPPEFKAKPGESWKDYWRSVEFWLASEGANLPASVRGARLMQSMKERAGKIVAHLSVSDVAAEDGVQRIREEMEKSPIIRLLEHKEVDKTRKKFMRLCRHPRESLESFINRASIYRHENDRCQNYRVGTKFYLGHLLDAAKLTNKDEALVKTAAGGLHDENKVVNAMLELAEQLEGKPGYPIGRGEPNLHDDDEYLFQKGRDKDRDEPAARVSKPFMRGGRGRDGKFRSNHKLARKWKQVFHAILEDDEDQGSSEEEPSSVEEKGTSPDEQDETPEREDDGSSGSSELPAEVYAQEYKAKKKVNEIRQMRQFFQKGTNPDKTKAWVREQQKKEPCFLCGRLGHWSQECPDRARSSGRKPHAVNVVAGNFTDDRGQWDLLESMAGYMSVRGESFEVSSSDCFVVLGPRPVCHQSSLLDHESFWAMRELHSSLILDIGCMKSVAGTKWTNQHINRLRGLGRWMKAIKEKESFRFGDGHELCSEFAFIFEATIMGIRVLLRISVVPGDCPPLLSKPACTQLGLVIDTENHTVSSRKLKVSKYGLTQTYGGHYALPIAEFTDDMSPMHLCLMVKRRDGNDTKTSETRGRHPEHHRLNAGDSDPDYTTALKENLGEWSAVEVEEETEPEEAKGPPRRPKSIIKGNFAARTAFKVRSKSAEKARGTRTPERQRQRTPSRPRSSAARPSRAMASTSSEAPGTPASVTSATIASLRAQAAELEEQIWPHMDPTSIHTEGSKATKAYWIARVAVLEEELGYCKSGPTAMEEDADKPTGNGETGLEETEGEEVINLEPPPARSEPPAGGRRSSATPTPKSAPKTTRTKVEKVKALTDHAAPFPTLSTRFSDDLVVNAMISLQSGKRSCG</sequence>
<evidence type="ECO:0000256" key="2">
    <source>
        <dbReference type="SAM" id="MobiDB-lite"/>
    </source>
</evidence>
<feature type="compositionally biased region" description="Polar residues" evidence="2">
    <location>
        <begin position="244"/>
        <end position="259"/>
    </location>
</feature>
<feature type="domain" description="CCHC-type" evidence="3">
    <location>
        <begin position="834"/>
        <end position="849"/>
    </location>
</feature>
<dbReference type="OrthoDB" id="418030at2759"/>
<dbReference type="Pfam" id="PF00098">
    <property type="entry name" value="zf-CCHC"/>
    <property type="match status" value="1"/>
</dbReference>
<feature type="compositionally biased region" description="Basic and acidic residues" evidence="2">
    <location>
        <begin position="1073"/>
        <end position="1092"/>
    </location>
</feature>
<feature type="region of interest" description="Disordered" evidence="2">
    <location>
        <begin position="698"/>
        <end position="728"/>
    </location>
</feature>
<organism evidence="4 5">
    <name type="scientific">Symbiodinium microadriaticum</name>
    <name type="common">Dinoflagellate</name>
    <name type="synonym">Zooxanthella microadriatica</name>
    <dbReference type="NCBI Taxonomy" id="2951"/>
    <lineage>
        <taxon>Eukaryota</taxon>
        <taxon>Sar</taxon>
        <taxon>Alveolata</taxon>
        <taxon>Dinophyceae</taxon>
        <taxon>Suessiales</taxon>
        <taxon>Symbiodiniaceae</taxon>
        <taxon>Symbiodinium</taxon>
    </lineage>
</organism>